<comment type="similarity">
    <text evidence="3">Belongs to the COPE family.</text>
</comment>
<dbReference type="GO" id="GO:0030126">
    <property type="term" value="C:COPI vesicle coat"/>
    <property type="evidence" value="ECO:0007669"/>
    <property type="project" value="TreeGrafter"/>
</dbReference>
<dbReference type="Pfam" id="PF04733">
    <property type="entry name" value="Coatomer_E"/>
    <property type="match status" value="1"/>
</dbReference>
<evidence type="ECO:0000256" key="10">
    <source>
        <dbReference type="ARBA" id="ARBA00023329"/>
    </source>
</evidence>
<comment type="subcellular location">
    <subcellularLocation>
        <location evidence="2">Cytoplasmic vesicle</location>
        <location evidence="2">COPI-coated vesicle membrane</location>
        <topology evidence="2">Peripheral membrane protein</topology>
        <orientation evidence="2">Cytoplasmic side</orientation>
    </subcellularLocation>
    <subcellularLocation>
        <location evidence="1">Golgi apparatus membrane</location>
        <topology evidence="1">Peripheral membrane protein</topology>
        <orientation evidence="1">Cytoplasmic side</orientation>
    </subcellularLocation>
</comment>
<evidence type="ECO:0000256" key="4">
    <source>
        <dbReference type="ARBA" id="ARBA00022448"/>
    </source>
</evidence>
<evidence type="ECO:0000256" key="5">
    <source>
        <dbReference type="ARBA" id="ARBA00022490"/>
    </source>
</evidence>
<keyword evidence="4" id="KW-0813">Transport</keyword>
<gene>
    <name evidence="12" type="ORF">NSCI0253_LOCUS27642</name>
</gene>
<dbReference type="PANTHER" id="PTHR10805:SF0">
    <property type="entry name" value="COATOMER SUBUNIT EPSILON"/>
    <property type="match status" value="1"/>
</dbReference>
<dbReference type="GO" id="GO:0005198">
    <property type="term" value="F:structural molecule activity"/>
    <property type="evidence" value="ECO:0007669"/>
    <property type="project" value="InterPro"/>
</dbReference>
<dbReference type="PANTHER" id="PTHR10805">
    <property type="entry name" value="COATOMER SUBUNIT EPSILON"/>
    <property type="match status" value="1"/>
</dbReference>
<dbReference type="Gene3D" id="1.25.40.10">
    <property type="entry name" value="Tetratricopeptide repeat domain"/>
    <property type="match status" value="1"/>
</dbReference>
<dbReference type="AlphaFoldDB" id="A0A7S1AGD0"/>
<organism evidence="12">
    <name type="scientific">Noctiluca scintillans</name>
    <name type="common">Sea sparkle</name>
    <name type="synonym">Red tide dinoflagellate</name>
    <dbReference type="NCBI Taxonomy" id="2966"/>
    <lineage>
        <taxon>Eukaryota</taxon>
        <taxon>Sar</taxon>
        <taxon>Alveolata</taxon>
        <taxon>Dinophyceae</taxon>
        <taxon>Noctilucales</taxon>
        <taxon>Noctilucaceae</taxon>
        <taxon>Noctiluca</taxon>
    </lineage>
</organism>
<feature type="repeat" description="TPR" evidence="11">
    <location>
        <begin position="207"/>
        <end position="240"/>
    </location>
</feature>
<evidence type="ECO:0008006" key="13">
    <source>
        <dbReference type="Google" id="ProtNLM"/>
    </source>
</evidence>
<keyword evidence="7" id="KW-0653">Protein transport</keyword>
<evidence type="ECO:0000256" key="7">
    <source>
        <dbReference type="ARBA" id="ARBA00022927"/>
    </source>
</evidence>
<dbReference type="GO" id="GO:0015031">
    <property type="term" value="P:protein transport"/>
    <property type="evidence" value="ECO:0007669"/>
    <property type="project" value="UniProtKB-KW"/>
</dbReference>
<dbReference type="InterPro" id="IPR006822">
    <property type="entry name" value="Coatomer_esu"/>
</dbReference>
<dbReference type="InterPro" id="IPR011990">
    <property type="entry name" value="TPR-like_helical_dom_sf"/>
</dbReference>
<dbReference type="SUPFAM" id="SSF48452">
    <property type="entry name" value="TPR-like"/>
    <property type="match status" value="1"/>
</dbReference>
<evidence type="ECO:0000313" key="12">
    <source>
        <dbReference type="EMBL" id="CAD8853292.1"/>
    </source>
</evidence>
<evidence type="ECO:0000256" key="3">
    <source>
        <dbReference type="ARBA" id="ARBA00008827"/>
    </source>
</evidence>
<dbReference type="GO" id="GO:0006891">
    <property type="term" value="P:intra-Golgi vesicle-mediated transport"/>
    <property type="evidence" value="ECO:0007669"/>
    <property type="project" value="TreeGrafter"/>
</dbReference>
<dbReference type="EMBL" id="HBFQ01038981">
    <property type="protein sequence ID" value="CAD8853292.1"/>
    <property type="molecule type" value="Transcribed_RNA"/>
</dbReference>
<dbReference type="GO" id="GO:0006890">
    <property type="term" value="P:retrograde vesicle-mediated transport, Golgi to endoplasmic reticulum"/>
    <property type="evidence" value="ECO:0007669"/>
    <property type="project" value="InterPro"/>
</dbReference>
<reference evidence="12" key="1">
    <citation type="submission" date="2021-01" db="EMBL/GenBank/DDBJ databases">
        <authorList>
            <person name="Corre E."/>
            <person name="Pelletier E."/>
            <person name="Niang G."/>
            <person name="Scheremetjew M."/>
            <person name="Finn R."/>
            <person name="Kale V."/>
            <person name="Holt S."/>
            <person name="Cochrane G."/>
            <person name="Meng A."/>
            <person name="Brown T."/>
            <person name="Cohen L."/>
        </authorList>
    </citation>
    <scope>NUCLEOTIDE SEQUENCE</scope>
</reference>
<evidence type="ECO:0000256" key="11">
    <source>
        <dbReference type="PROSITE-ProRule" id="PRU00339"/>
    </source>
</evidence>
<dbReference type="SMART" id="SM00028">
    <property type="entry name" value="TPR"/>
    <property type="match status" value="1"/>
</dbReference>
<keyword evidence="8" id="KW-0333">Golgi apparatus</keyword>
<dbReference type="GO" id="GO:0006888">
    <property type="term" value="P:endoplasmic reticulum to Golgi vesicle-mediated transport"/>
    <property type="evidence" value="ECO:0007669"/>
    <property type="project" value="TreeGrafter"/>
</dbReference>
<evidence type="ECO:0000256" key="1">
    <source>
        <dbReference type="ARBA" id="ARBA00004255"/>
    </source>
</evidence>
<name>A0A7S1AGD0_NOCSC</name>
<keyword evidence="9" id="KW-0472">Membrane</keyword>
<protein>
    <recommendedName>
        <fullName evidence="13">Coatomer subunit epsilon</fullName>
    </recommendedName>
</protein>
<evidence type="ECO:0000256" key="8">
    <source>
        <dbReference type="ARBA" id="ARBA00023034"/>
    </source>
</evidence>
<evidence type="ECO:0000256" key="2">
    <source>
        <dbReference type="ARBA" id="ARBA00004347"/>
    </source>
</evidence>
<keyword evidence="10" id="KW-0968">Cytoplasmic vesicle</keyword>
<sequence length="295" mass="32046">MDDDLQEIRDNFHVGNFQKVMGLCESASNLSDLARSECDATFARACLCLQLIDKLKAMTSSECPGQKASALTAIISKTKNETQKGQAKERLVSLAKETQDLTSNILAACMYAKDGSWQEAATLTQAHPTIEMQALRTFFLLSCNQVEQAEKALQSLTGAADDSAAFRLAQAAVHIATGNAEEAYLIFCDLATQFPAVDGEDNSAGSLLLLTGKAVANMQRGMFAEAVEDLQRAIQLAPNDPDVLVNLCCCATHLRKNDDFQTNLKKLEQVEPTHPYLVKTQAISTAFQRFKASAT</sequence>
<dbReference type="PROSITE" id="PS50005">
    <property type="entry name" value="TPR"/>
    <property type="match status" value="1"/>
</dbReference>
<keyword evidence="11" id="KW-0802">TPR repeat</keyword>
<dbReference type="InterPro" id="IPR019734">
    <property type="entry name" value="TPR_rpt"/>
</dbReference>
<proteinExistence type="inferred from homology"/>
<dbReference type="GO" id="GO:0000139">
    <property type="term" value="C:Golgi membrane"/>
    <property type="evidence" value="ECO:0007669"/>
    <property type="project" value="UniProtKB-SubCell"/>
</dbReference>
<evidence type="ECO:0000256" key="6">
    <source>
        <dbReference type="ARBA" id="ARBA00022892"/>
    </source>
</evidence>
<evidence type="ECO:0000256" key="9">
    <source>
        <dbReference type="ARBA" id="ARBA00023136"/>
    </source>
</evidence>
<accession>A0A7S1AGD0</accession>
<keyword evidence="5" id="KW-0963">Cytoplasm</keyword>
<keyword evidence="6" id="KW-0931">ER-Golgi transport</keyword>